<sequence>MLALVLFTAATVLAAPAAPVEKRQSTAFSCHGVADHAIQSGVCCTTFTDIAGGAPLAGAGIDCTPASHNATTGYYDCAGKAQLTPACCLNGIPATTNYAGCSPATPYGSNGTLLGGTIVKR</sequence>
<dbReference type="EMBL" id="CM017324">
    <property type="protein sequence ID" value="KAE8036860.1"/>
    <property type="molecule type" value="Genomic_DNA"/>
</dbReference>
<reference evidence="1 2" key="1">
    <citation type="submission" date="2019-06" db="EMBL/GenBank/DDBJ databases">
        <title>A chromosomal-level reference genome of Carpinus fangiana (Coryloideae, Betulaceae).</title>
        <authorList>
            <person name="Yang X."/>
            <person name="Wang Z."/>
            <person name="Zhang L."/>
            <person name="Hao G."/>
            <person name="Liu J."/>
            <person name="Yang Y."/>
        </authorList>
    </citation>
    <scope>NUCLEOTIDE SEQUENCE [LARGE SCALE GENOMIC DNA]</scope>
    <source>
        <strain evidence="1">Cfa_2016G</strain>
        <tissue evidence="1">Leaf</tissue>
    </source>
</reference>
<dbReference type="Proteomes" id="UP000327013">
    <property type="component" value="Chromosome 4"/>
</dbReference>
<gene>
    <name evidence="1" type="ORF">FH972_009493</name>
</gene>
<dbReference type="AlphaFoldDB" id="A0A660KMD6"/>
<keyword evidence="2" id="KW-1185">Reference proteome</keyword>
<evidence type="ECO:0000313" key="1">
    <source>
        <dbReference type="EMBL" id="KAE8036860.1"/>
    </source>
</evidence>
<name>A0A660KMD6_9ROSI</name>
<organism evidence="1 2">
    <name type="scientific">Carpinus fangiana</name>
    <dbReference type="NCBI Taxonomy" id="176857"/>
    <lineage>
        <taxon>Eukaryota</taxon>
        <taxon>Viridiplantae</taxon>
        <taxon>Streptophyta</taxon>
        <taxon>Embryophyta</taxon>
        <taxon>Tracheophyta</taxon>
        <taxon>Spermatophyta</taxon>
        <taxon>Magnoliopsida</taxon>
        <taxon>eudicotyledons</taxon>
        <taxon>Gunneridae</taxon>
        <taxon>Pentapetalae</taxon>
        <taxon>rosids</taxon>
        <taxon>fabids</taxon>
        <taxon>Fagales</taxon>
        <taxon>Betulaceae</taxon>
        <taxon>Carpinus</taxon>
    </lineage>
</organism>
<proteinExistence type="predicted"/>
<evidence type="ECO:0000313" key="2">
    <source>
        <dbReference type="Proteomes" id="UP000327013"/>
    </source>
</evidence>
<protein>
    <submittedName>
        <fullName evidence="1">Uncharacterized protein</fullName>
    </submittedName>
</protein>
<accession>A0A660KMD6</accession>